<dbReference type="STRING" id="1821621.A8C75_11465"/>
<accession>A0A1A9EZG3</accession>
<reference evidence="1 2" key="2">
    <citation type="journal article" date="2018" name="Int. J. Syst. Evol. Microbiol.">
        <title>Marinobacterium aestuarii sp. nov., a benzene-degrading marine bacterium isolated from estuary sediment.</title>
        <authorList>
            <person name="Bae S.S."/>
            <person name="Jung J."/>
            <person name="Chung D."/>
            <person name="Baek K."/>
        </authorList>
    </citation>
    <scope>NUCLEOTIDE SEQUENCE [LARGE SCALE GENOMIC DNA]</scope>
    <source>
        <strain evidence="1 2">ST58-10</strain>
    </source>
</reference>
<dbReference type="AlphaFoldDB" id="A0A1A9EZG3"/>
<organism evidence="1 2">
    <name type="scientific">Marinobacterium aestuarii</name>
    <dbReference type="NCBI Taxonomy" id="1821621"/>
    <lineage>
        <taxon>Bacteria</taxon>
        <taxon>Pseudomonadati</taxon>
        <taxon>Pseudomonadota</taxon>
        <taxon>Gammaproteobacteria</taxon>
        <taxon>Oceanospirillales</taxon>
        <taxon>Oceanospirillaceae</taxon>
        <taxon>Marinobacterium</taxon>
    </lineage>
</organism>
<reference evidence="2" key="1">
    <citation type="submission" date="2016-05" db="EMBL/GenBank/DDBJ databases">
        <authorList>
            <person name="Baek K."/>
            <person name="Yang S.-J."/>
        </authorList>
    </citation>
    <scope>NUCLEOTIDE SEQUENCE [LARGE SCALE GENOMIC DNA]</scope>
    <source>
        <strain evidence="2">ST58-10</strain>
    </source>
</reference>
<sequence length="157" mass="17015">MDITLEDNASYATIVDALQRCGAEDAVCCGTEILFNSAKQALVQEKLSGVTLQLLDTDGYAIRQVTSRRRGDQVPVPDRLNDRQITVIRALEKVLRHCQKEGIQLIGYSDELVALPAQIKPEAIASACALDIETYGAYRGAEALTPDAGTLINDVLP</sequence>
<gene>
    <name evidence="1" type="ORF">A8C75_11465</name>
</gene>
<dbReference type="KEGG" id="mars:A8C75_11465"/>
<name>A0A1A9EZG3_9GAMM</name>
<dbReference type="EMBL" id="CP015839">
    <property type="protein sequence ID" value="ANG63028.1"/>
    <property type="molecule type" value="Genomic_DNA"/>
</dbReference>
<dbReference type="OrthoDB" id="6118011at2"/>
<dbReference type="Proteomes" id="UP000078070">
    <property type="component" value="Chromosome"/>
</dbReference>
<evidence type="ECO:0000313" key="1">
    <source>
        <dbReference type="EMBL" id="ANG63028.1"/>
    </source>
</evidence>
<keyword evidence="2" id="KW-1185">Reference proteome</keyword>
<evidence type="ECO:0000313" key="2">
    <source>
        <dbReference type="Proteomes" id="UP000078070"/>
    </source>
</evidence>
<protein>
    <submittedName>
        <fullName evidence="1">Response regulator</fullName>
    </submittedName>
</protein>
<proteinExistence type="predicted"/>
<dbReference type="RefSeq" id="WP_067382196.1">
    <property type="nucleotide sequence ID" value="NZ_CP015839.1"/>
</dbReference>